<evidence type="ECO:0000313" key="16">
    <source>
        <dbReference type="EMBL" id="CAH1244513.1"/>
    </source>
</evidence>
<evidence type="ECO:0000256" key="2">
    <source>
        <dbReference type="ARBA" id="ARBA00022525"/>
    </source>
</evidence>
<evidence type="ECO:0000313" key="17">
    <source>
        <dbReference type="Proteomes" id="UP000838412"/>
    </source>
</evidence>
<dbReference type="CDD" id="cd00033">
    <property type="entry name" value="CCP"/>
    <property type="match status" value="4"/>
</dbReference>
<keyword evidence="9 11" id="KW-1015">Disulfide bond</keyword>
<dbReference type="SUPFAM" id="SSF82895">
    <property type="entry name" value="TSP-1 type 1 repeat"/>
    <property type="match status" value="1"/>
</dbReference>
<dbReference type="SMART" id="SM01411">
    <property type="entry name" value="Ephrin_rec_like"/>
    <property type="match status" value="1"/>
</dbReference>
<comment type="caution">
    <text evidence="11">Lacks conserved residue(s) required for the propagation of feature annotation.</text>
</comment>
<keyword evidence="4 11" id="KW-0768">Sushi</keyword>
<dbReference type="InterPro" id="IPR000436">
    <property type="entry name" value="Sushi_SCR_CCP_dom"/>
</dbReference>
<keyword evidence="17" id="KW-1185">Reference proteome</keyword>
<feature type="chain" id="PRO_5035478866" evidence="13">
    <location>
        <begin position="25"/>
        <end position="914"/>
    </location>
</feature>
<keyword evidence="12" id="KW-1133">Transmembrane helix</keyword>
<dbReference type="Gene3D" id="2.10.70.10">
    <property type="entry name" value="Complement Module, domain 1"/>
    <property type="match status" value="4"/>
</dbReference>
<dbReference type="GO" id="GO:0007155">
    <property type="term" value="P:cell adhesion"/>
    <property type="evidence" value="ECO:0007669"/>
    <property type="project" value="UniProtKB-KW"/>
</dbReference>
<evidence type="ECO:0000256" key="7">
    <source>
        <dbReference type="ARBA" id="ARBA00022837"/>
    </source>
</evidence>
<comment type="subcellular location">
    <subcellularLocation>
        <location evidence="1">Secreted</location>
    </subcellularLocation>
</comment>
<dbReference type="InterPro" id="IPR000884">
    <property type="entry name" value="TSP1_rpt"/>
</dbReference>
<evidence type="ECO:0000259" key="15">
    <source>
        <dbReference type="PROSITE" id="PS50923"/>
    </source>
</evidence>
<reference evidence="16" key="1">
    <citation type="submission" date="2022-01" db="EMBL/GenBank/DDBJ databases">
        <authorList>
            <person name="Braso-Vives M."/>
        </authorList>
    </citation>
    <scope>NUCLEOTIDE SEQUENCE</scope>
</reference>
<keyword evidence="8" id="KW-0130">Cell adhesion</keyword>
<accession>A0A8J9YZN1</accession>
<dbReference type="InterPro" id="IPR036383">
    <property type="entry name" value="TSP1_rpt_sf"/>
</dbReference>
<keyword evidence="7" id="KW-0106">Calcium</keyword>
<feature type="domain" description="Sushi" evidence="15">
    <location>
        <begin position="110"/>
        <end position="167"/>
    </location>
</feature>
<evidence type="ECO:0000256" key="8">
    <source>
        <dbReference type="ARBA" id="ARBA00022889"/>
    </source>
</evidence>
<dbReference type="GO" id="GO:0005576">
    <property type="term" value="C:extracellular region"/>
    <property type="evidence" value="ECO:0007669"/>
    <property type="project" value="UniProtKB-SubCell"/>
</dbReference>
<dbReference type="Gene3D" id="2.20.100.10">
    <property type="entry name" value="Thrombospondin type-1 (TSP1) repeat"/>
    <property type="match status" value="1"/>
</dbReference>
<dbReference type="Proteomes" id="UP000838412">
    <property type="component" value="Chromosome 14"/>
</dbReference>
<dbReference type="PROSITE" id="PS50923">
    <property type="entry name" value="SUSHI"/>
    <property type="match status" value="3"/>
</dbReference>
<organism evidence="16 17">
    <name type="scientific">Branchiostoma lanceolatum</name>
    <name type="common">Common lancelet</name>
    <name type="synonym">Amphioxus lanceolatum</name>
    <dbReference type="NCBI Taxonomy" id="7740"/>
    <lineage>
        <taxon>Eukaryota</taxon>
        <taxon>Metazoa</taxon>
        <taxon>Chordata</taxon>
        <taxon>Cephalochordata</taxon>
        <taxon>Leptocardii</taxon>
        <taxon>Amphioxiformes</taxon>
        <taxon>Branchiostomatidae</taxon>
        <taxon>Branchiostoma</taxon>
    </lineage>
</organism>
<keyword evidence="2" id="KW-0964">Secreted</keyword>
<evidence type="ECO:0000256" key="9">
    <source>
        <dbReference type="ARBA" id="ARBA00023157"/>
    </source>
</evidence>
<proteinExistence type="predicted"/>
<keyword evidence="10" id="KW-0325">Glycoprotein</keyword>
<dbReference type="PANTHER" id="PTHR45656">
    <property type="entry name" value="PROTEIN CBR-CLEC-78"/>
    <property type="match status" value="1"/>
</dbReference>
<keyword evidence="12" id="KW-0812">Transmembrane</keyword>
<evidence type="ECO:0000259" key="14">
    <source>
        <dbReference type="PROSITE" id="PS50825"/>
    </source>
</evidence>
<feature type="domain" description="Sushi" evidence="15">
    <location>
        <begin position="168"/>
        <end position="224"/>
    </location>
</feature>
<gene>
    <name evidence="16" type="primary">SVEP1</name>
    <name evidence="16" type="ORF">BLAG_LOCUS7140</name>
</gene>
<evidence type="ECO:0000256" key="12">
    <source>
        <dbReference type="SAM" id="Phobius"/>
    </source>
</evidence>
<feature type="domain" description="Sushi" evidence="15">
    <location>
        <begin position="225"/>
        <end position="285"/>
    </location>
</feature>
<feature type="disulfide bond" evidence="11">
    <location>
        <begin position="195"/>
        <end position="222"/>
    </location>
</feature>
<feature type="disulfide bond" evidence="11">
    <location>
        <begin position="138"/>
        <end position="165"/>
    </location>
</feature>
<dbReference type="InterPro" id="IPR009030">
    <property type="entry name" value="Growth_fac_rcpt_cys_sf"/>
</dbReference>
<dbReference type="PROSITE" id="PS50092">
    <property type="entry name" value="TSP1"/>
    <property type="match status" value="1"/>
</dbReference>
<feature type="signal peptide" evidence="13">
    <location>
        <begin position="1"/>
        <end position="24"/>
    </location>
</feature>
<feature type="transmembrane region" description="Helical" evidence="12">
    <location>
        <begin position="860"/>
        <end position="881"/>
    </location>
</feature>
<dbReference type="Pfam" id="PF07699">
    <property type="entry name" value="Ephrin_rec_like"/>
    <property type="match status" value="1"/>
</dbReference>
<dbReference type="SMART" id="SM00032">
    <property type="entry name" value="CCP"/>
    <property type="match status" value="6"/>
</dbReference>
<evidence type="ECO:0000256" key="13">
    <source>
        <dbReference type="SAM" id="SignalP"/>
    </source>
</evidence>
<dbReference type="Pfam" id="PF00090">
    <property type="entry name" value="TSP_1"/>
    <property type="match status" value="1"/>
</dbReference>
<sequence>MGNPLSCSAFCFIVIVFWVRLSLSCGPACSSCSWWTTWSSWSSCSATCGNTGTQSRQRSIISVCSGPSSCHGSPTQSRQCNRFCYNGGSLQTYGCSCAVGYEGRCCQTRVTCPRLSAPVNGDIRNSGITYGTTVTFSCHTGYELRGSSSRTCQSNHRWSGTQPSCHRITCSTLPPLVNGAATDGQFYGDVVTFSCNQGYELEGAASLTCQLDKTWSGLIPRCIKITCQPDLPVPTNGSKTCAEGNLFQSTCSFSCQLGFRRVGPETRTCEHTGQWSNGTETWCEEITCLPLVEPAGGDVSPPTCTNQPVPAGTVCAASCVAGFTLRGNPTSVCFYEGDWFPSVLDVNCTAITCNPLDPPSYVLVEPENCTLSEASFLDNCTYFCTPGYTPKYGPDVMETTCSASSGHHNGGWTVSIADMDCQDSVNPVCQNCPEDVSLFSASREKVINWDEPTWSDNSGDITDIYRSHTPGSYFYWGAPQLVYYIARDDAGNKGFCNFTVIVKQHSCPYQAPPQNGAIACDTWLGGQFCSVSCNRDFDFAREPESLYYCKQEEGGGRWSPFIPLPFHEFIFPWPDCSRRMLPAATVGLQVQYYSSDCTVDTEEIRQNFVTQMRQFNSFAEGFCMDAADCNIDNVEVSCGPDSAARLNGQKRNAINVDFDIVIIRKNLPVNASADFVTLHLEQLVMNIQTGIPNGAFNIISGHITLAPIPDSLTEITEVMLRCSHGQVLKNSYCLNCPVGTYVNGTVCEDCPMGSYQEKEAQTFCLPCPNGTTTYSKRGTSMKQCMEICKPGSFFDITTAKCRNASEDIDFGTVVATPTTALREVTHTHIDNKTCDEGKNCSCSLTCQQQGPATLVSLGQLAFIIAGAVICVLFVAVGVVMVRKCKVKRKISPYSIEMEVHAAQTEQRGQKLQPR</sequence>
<dbReference type="SUPFAM" id="SSF57184">
    <property type="entry name" value="Growth factor receptor domain"/>
    <property type="match status" value="1"/>
</dbReference>
<feature type="domain" description="HYR" evidence="14">
    <location>
        <begin position="422"/>
        <end position="504"/>
    </location>
</feature>
<evidence type="ECO:0000256" key="11">
    <source>
        <dbReference type="PROSITE-ProRule" id="PRU00302"/>
    </source>
</evidence>
<dbReference type="PROSITE" id="PS50825">
    <property type="entry name" value="HYR"/>
    <property type="match status" value="1"/>
</dbReference>
<keyword evidence="5 13" id="KW-0732">Signal</keyword>
<dbReference type="InterPro" id="IPR051277">
    <property type="entry name" value="SEZ6_CSMD_C4BPB_Regulators"/>
</dbReference>
<keyword evidence="3" id="KW-0245">EGF-like domain</keyword>
<protein>
    <submittedName>
        <fullName evidence="16">SVEP1 protein</fullName>
    </submittedName>
</protein>
<evidence type="ECO:0000256" key="1">
    <source>
        <dbReference type="ARBA" id="ARBA00004613"/>
    </source>
</evidence>
<dbReference type="AlphaFoldDB" id="A0A8J9YZN1"/>
<dbReference type="OrthoDB" id="406096at2759"/>
<dbReference type="Pfam" id="PF00084">
    <property type="entry name" value="Sushi"/>
    <property type="match status" value="4"/>
</dbReference>
<dbReference type="FunFam" id="2.10.70.10:FF:000064">
    <property type="entry name" value="Fibulin 7"/>
    <property type="match status" value="1"/>
</dbReference>
<dbReference type="InterPro" id="IPR035976">
    <property type="entry name" value="Sushi/SCR/CCP_sf"/>
</dbReference>
<dbReference type="SMART" id="SM00209">
    <property type="entry name" value="TSP1"/>
    <property type="match status" value="1"/>
</dbReference>
<keyword evidence="12" id="KW-0472">Membrane</keyword>
<evidence type="ECO:0000256" key="4">
    <source>
        <dbReference type="ARBA" id="ARBA00022659"/>
    </source>
</evidence>
<dbReference type="PANTHER" id="PTHR45656:SF4">
    <property type="entry name" value="PROTEIN CBR-CLEC-78"/>
    <property type="match status" value="1"/>
</dbReference>
<dbReference type="InterPro" id="IPR011641">
    <property type="entry name" value="Tyr-kin_ephrin_A/B_rcpt-like"/>
</dbReference>
<evidence type="ECO:0000256" key="3">
    <source>
        <dbReference type="ARBA" id="ARBA00022536"/>
    </source>
</evidence>
<evidence type="ECO:0000256" key="5">
    <source>
        <dbReference type="ARBA" id="ARBA00022729"/>
    </source>
</evidence>
<dbReference type="SUPFAM" id="SSF57535">
    <property type="entry name" value="Complement control module/SCR domain"/>
    <property type="match status" value="5"/>
</dbReference>
<evidence type="ECO:0000256" key="6">
    <source>
        <dbReference type="ARBA" id="ARBA00022737"/>
    </source>
</evidence>
<dbReference type="EMBL" id="OV696699">
    <property type="protein sequence ID" value="CAH1244513.1"/>
    <property type="molecule type" value="Genomic_DNA"/>
</dbReference>
<keyword evidence="6" id="KW-0677">Repeat</keyword>
<dbReference type="Pfam" id="PF02494">
    <property type="entry name" value="HYR"/>
    <property type="match status" value="1"/>
</dbReference>
<dbReference type="Gene3D" id="2.10.50.10">
    <property type="entry name" value="Tumor Necrosis Factor Receptor, subunit A, domain 2"/>
    <property type="match status" value="1"/>
</dbReference>
<evidence type="ECO:0000256" key="10">
    <source>
        <dbReference type="ARBA" id="ARBA00023180"/>
    </source>
</evidence>
<name>A0A8J9YZN1_BRALA</name>
<dbReference type="InterPro" id="IPR003410">
    <property type="entry name" value="HYR_dom"/>
</dbReference>